<dbReference type="CDD" id="cd01324">
    <property type="entry name" value="cbb3_Oxidase_CcoQ"/>
    <property type="match status" value="1"/>
</dbReference>
<name>A0ABW0GXI7_9HYPH</name>
<protein>
    <submittedName>
        <fullName evidence="2">Cbb3-type cytochrome c oxidase subunit 3</fullName>
    </submittedName>
</protein>
<accession>A0ABW0GXI7</accession>
<evidence type="ECO:0000313" key="2">
    <source>
        <dbReference type="EMBL" id="MFC5386230.1"/>
    </source>
</evidence>
<comment type="caution">
    <text evidence="2">The sequence shown here is derived from an EMBL/GenBank/DDBJ whole genome shotgun (WGS) entry which is preliminary data.</text>
</comment>
<gene>
    <name evidence="2" type="ORF">ACFPLB_09665</name>
</gene>
<organism evidence="2 3">
    <name type="scientific">Aquamicrobium segne</name>
    <dbReference type="NCBI Taxonomy" id="469547"/>
    <lineage>
        <taxon>Bacteria</taxon>
        <taxon>Pseudomonadati</taxon>
        <taxon>Pseudomonadota</taxon>
        <taxon>Alphaproteobacteria</taxon>
        <taxon>Hyphomicrobiales</taxon>
        <taxon>Phyllobacteriaceae</taxon>
        <taxon>Aquamicrobium</taxon>
    </lineage>
</organism>
<keyword evidence="1" id="KW-1133">Transmembrane helix</keyword>
<keyword evidence="3" id="KW-1185">Reference proteome</keyword>
<dbReference type="Pfam" id="PF05545">
    <property type="entry name" value="FixQ"/>
    <property type="match status" value="1"/>
</dbReference>
<feature type="transmembrane region" description="Helical" evidence="1">
    <location>
        <begin position="14"/>
        <end position="32"/>
    </location>
</feature>
<keyword evidence="1" id="KW-0472">Membrane</keyword>
<dbReference type="InterPro" id="IPR008621">
    <property type="entry name" value="Cbb3-typ_cyt_oxidase_comp"/>
</dbReference>
<evidence type="ECO:0000256" key="1">
    <source>
        <dbReference type="SAM" id="Phobius"/>
    </source>
</evidence>
<reference evidence="3" key="1">
    <citation type="journal article" date="2019" name="Int. J. Syst. Evol. Microbiol.">
        <title>The Global Catalogue of Microorganisms (GCM) 10K type strain sequencing project: providing services to taxonomists for standard genome sequencing and annotation.</title>
        <authorList>
            <consortium name="The Broad Institute Genomics Platform"/>
            <consortium name="The Broad Institute Genome Sequencing Center for Infectious Disease"/>
            <person name="Wu L."/>
            <person name="Ma J."/>
        </authorList>
    </citation>
    <scope>NUCLEOTIDE SEQUENCE [LARGE SCALE GENOMIC DNA]</scope>
    <source>
        <strain evidence="3">CGMCC 4.1415</strain>
    </source>
</reference>
<proteinExistence type="predicted"/>
<keyword evidence="1" id="KW-0812">Transmembrane</keyword>
<evidence type="ECO:0000313" key="3">
    <source>
        <dbReference type="Proteomes" id="UP001596016"/>
    </source>
</evidence>
<dbReference type="EMBL" id="JBHSLL010000025">
    <property type="protein sequence ID" value="MFC5386230.1"/>
    <property type="molecule type" value="Genomic_DNA"/>
</dbReference>
<sequence>METYTFLRQFADSWVLLLMVLFFIGAILFVFFRPGSRKKAEDASRIPFKDDD</sequence>
<dbReference type="RefSeq" id="WP_378229136.1">
    <property type="nucleotide sequence ID" value="NZ_JBHSLL010000025.1"/>
</dbReference>
<dbReference type="Proteomes" id="UP001596016">
    <property type="component" value="Unassembled WGS sequence"/>
</dbReference>